<evidence type="ECO:0000313" key="3">
    <source>
        <dbReference type="EMBL" id="MBW8724107.1"/>
    </source>
</evidence>
<dbReference type="Pfam" id="PF06055">
    <property type="entry name" value="ExoD"/>
    <property type="match status" value="1"/>
</dbReference>
<keyword evidence="2" id="KW-0812">Transmembrane</keyword>
<feature type="transmembrane region" description="Helical" evidence="2">
    <location>
        <begin position="191"/>
        <end position="214"/>
    </location>
</feature>
<evidence type="ECO:0000313" key="4">
    <source>
        <dbReference type="Proteomes" id="UP000700706"/>
    </source>
</evidence>
<proteinExistence type="predicted"/>
<keyword evidence="2" id="KW-0472">Membrane</keyword>
<comment type="caution">
    <text evidence="3">The sequence shown here is derived from an EMBL/GenBank/DDBJ whole genome shotgun (WGS) entry which is preliminary data.</text>
</comment>
<name>A0A952FFW9_9PROT</name>
<evidence type="ECO:0000256" key="1">
    <source>
        <dbReference type="SAM" id="MobiDB-lite"/>
    </source>
</evidence>
<keyword evidence="2" id="KW-1133">Transmembrane helix</keyword>
<feature type="compositionally biased region" description="Basic and acidic residues" evidence="1">
    <location>
        <begin position="1"/>
        <end position="14"/>
    </location>
</feature>
<dbReference type="AlphaFoldDB" id="A0A952FFW9"/>
<dbReference type="PANTHER" id="PTHR41795:SF1">
    <property type="entry name" value="EXOPOLYSACCHARIDE SYNTHESIS PROTEIN"/>
    <property type="match status" value="1"/>
</dbReference>
<dbReference type="InterPro" id="IPR010331">
    <property type="entry name" value="ExoD"/>
</dbReference>
<protein>
    <submittedName>
        <fullName evidence="3">Exopolysaccharide biosynthesis protein</fullName>
    </submittedName>
</protein>
<evidence type="ECO:0000256" key="2">
    <source>
        <dbReference type="SAM" id="Phobius"/>
    </source>
</evidence>
<organism evidence="3 4">
    <name type="scientific">Inquilinus limosus</name>
    <dbReference type="NCBI Taxonomy" id="171674"/>
    <lineage>
        <taxon>Bacteria</taxon>
        <taxon>Pseudomonadati</taxon>
        <taxon>Pseudomonadota</taxon>
        <taxon>Alphaproteobacteria</taxon>
        <taxon>Rhodospirillales</taxon>
        <taxon>Rhodospirillaceae</taxon>
        <taxon>Inquilinus</taxon>
    </lineage>
</organism>
<gene>
    <name evidence="3" type="ORF">JF625_02960</name>
</gene>
<feature type="transmembrane region" description="Helical" evidence="2">
    <location>
        <begin position="147"/>
        <end position="179"/>
    </location>
</feature>
<dbReference type="EMBL" id="JAEKLZ010000076">
    <property type="protein sequence ID" value="MBW8724107.1"/>
    <property type="molecule type" value="Genomic_DNA"/>
</dbReference>
<reference evidence="3" key="1">
    <citation type="submission" date="2020-06" db="EMBL/GenBank/DDBJ databases">
        <title>Stable isotope informed genome-resolved metagenomics uncovers potential trophic interactions in rhizosphere soil.</title>
        <authorList>
            <person name="Starr E.P."/>
            <person name="Shi S."/>
            <person name="Blazewicz S.J."/>
            <person name="Koch B.J."/>
            <person name="Probst A.J."/>
            <person name="Hungate B.A."/>
            <person name="Pett-Ridge J."/>
            <person name="Firestone M.K."/>
            <person name="Banfield J.F."/>
        </authorList>
    </citation>
    <scope>NUCLEOTIDE SEQUENCE</scope>
    <source>
        <strain evidence="3">YM_69_17</strain>
    </source>
</reference>
<sequence>MPDAREPETQHHDTGAAPPAGPKRRRRFSEVLQDLAAEGGERIAIGDILTAFDDRAFGALMLVFAAPNILPTPPGTSSVLGAPLLFITFQLMIGRPVLWLPRLITRRSVARTDFARLVDRMVPWLAKAERLLRPRLSILIGPVQDRFIGAACLLLAVILFMPIPLGNMVPALAISAFAIGLVERDGIAVSVGWAVSAGALAILVAVSAALWAALRAFLETLFGVTI</sequence>
<accession>A0A952FFW9</accession>
<dbReference type="Proteomes" id="UP000700706">
    <property type="component" value="Unassembled WGS sequence"/>
</dbReference>
<dbReference type="PIRSF" id="PIRSF033239">
    <property type="entry name" value="ExoD"/>
    <property type="match status" value="1"/>
</dbReference>
<feature type="transmembrane region" description="Helical" evidence="2">
    <location>
        <begin position="80"/>
        <end position="98"/>
    </location>
</feature>
<dbReference type="PANTHER" id="PTHR41795">
    <property type="entry name" value="EXOPOLYSACCHARIDE SYNTHESIS PROTEIN"/>
    <property type="match status" value="1"/>
</dbReference>
<feature type="region of interest" description="Disordered" evidence="1">
    <location>
        <begin position="1"/>
        <end position="24"/>
    </location>
</feature>